<organism evidence="2">
    <name type="scientific">freshwater metagenome</name>
    <dbReference type="NCBI Taxonomy" id="449393"/>
    <lineage>
        <taxon>unclassified sequences</taxon>
        <taxon>metagenomes</taxon>
        <taxon>ecological metagenomes</taxon>
    </lineage>
</organism>
<gene>
    <name evidence="2" type="ORF">UFOPK2579_01656</name>
</gene>
<dbReference type="Gene3D" id="3.30.70.1880">
    <property type="entry name" value="Protein of unknown function DUF881"/>
    <property type="match status" value="1"/>
</dbReference>
<dbReference type="InterPro" id="IPR010273">
    <property type="entry name" value="DUF881"/>
</dbReference>
<reference evidence="2" key="1">
    <citation type="submission" date="2020-05" db="EMBL/GenBank/DDBJ databases">
        <authorList>
            <person name="Chiriac C."/>
            <person name="Salcher M."/>
            <person name="Ghai R."/>
            <person name="Kavagutti S V."/>
        </authorList>
    </citation>
    <scope>NUCLEOTIDE SEQUENCE</scope>
</reference>
<dbReference type="Pfam" id="PF05949">
    <property type="entry name" value="DUF881"/>
    <property type="match status" value="1"/>
</dbReference>
<dbReference type="GO" id="GO:0005886">
    <property type="term" value="C:plasma membrane"/>
    <property type="evidence" value="ECO:0007669"/>
    <property type="project" value="TreeGrafter"/>
</dbReference>
<proteinExistence type="predicted"/>
<dbReference type="AlphaFoldDB" id="A0A6J6R0Y8"/>
<name>A0A6J6R0Y8_9ZZZZ</name>
<evidence type="ECO:0000256" key="1">
    <source>
        <dbReference type="SAM" id="Coils"/>
    </source>
</evidence>
<dbReference type="PANTHER" id="PTHR37313:SF4">
    <property type="entry name" value="CONSERVED MEMBRANE PROTEIN-RELATED"/>
    <property type="match status" value="1"/>
</dbReference>
<dbReference type="PANTHER" id="PTHR37313">
    <property type="entry name" value="UPF0749 PROTEIN RV1825"/>
    <property type="match status" value="1"/>
</dbReference>
<sequence length="261" mass="27910">MAPTSHARPSARARALLRRARGGLTPWRVATPAVVLLSGSLFAVSAVNSDGTDLRPGRYTDLASLVRAESDQYEELRQRVQDLTGEVADLTAEVDNPAAAGFQAQIEELKDPAGLVPRTGAGVTVTLSDSPQDVALTSDVPRNWLLVHQQDIQSVVNAMWRGGATAVTIQGQRIISTTGIKCEGNSVTLQGVPYAQPYVISGVGDPDAIEAAIQDDGYLQDYVAQSERPDVQIGWGMEQESEINAPAYDGLLDLSYAEPLR</sequence>
<protein>
    <submittedName>
        <fullName evidence="2">Unannotated protein</fullName>
    </submittedName>
</protein>
<feature type="coiled-coil region" evidence="1">
    <location>
        <begin position="66"/>
        <end position="93"/>
    </location>
</feature>
<keyword evidence="1" id="KW-0175">Coiled coil</keyword>
<accession>A0A6J6R0Y8</accession>
<evidence type="ECO:0000313" key="2">
    <source>
        <dbReference type="EMBL" id="CAB4715148.1"/>
    </source>
</evidence>
<dbReference type="EMBL" id="CAEZXR010000199">
    <property type="protein sequence ID" value="CAB4715148.1"/>
    <property type="molecule type" value="Genomic_DNA"/>
</dbReference>